<dbReference type="InterPro" id="IPR012340">
    <property type="entry name" value="NA-bd_OB-fold"/>
</dbReference>
<reference evidence="5 6" key="1">
    <citation type="submission" date="2018-06" db="EMBL/GenBank/DDBJ databases">
        <title>Freshwater and sediment microbial communities from various areas in North America, analyzing microbe dynamics in response to fracking.</title>
        <authorList>
            <person name="Lamendella R."/>
        </authorList>
    </citation>
    <scope>NUCLEOTIDE SEQUENCE [LARGE SCALE GENOMIC DNA]</scope>
    <source>
        <strain evidence="5 6">97B</strain>
    </source>
</reference>
<dbReference type="CDD" id="cd07906">
    <property type="entry name" value="Adenylation_DNA_ligase_LigD_LigC"/>
    <property type="match status" value="1"/>
</dbReference>
<dbReference type="GO" id="GO:0005524">
    <property type="term" value="F:ATP binding"/>
    <property type="evidence" value="ECO:0007669"/>
    <property type="project" value="InterPro"/>
</dbReference>
<organism evidence="5 6">
    <name type="scientific">Rossellomorea aquimaris</name>
    <dbReference type="NCBI Taxonomy" id="189382"/>
    <lineage>
        <taxon>Bacteria</taxon>
        <taxon>Bacillati</taxon>
        <taxon>Bacillota</taxon>
        <taxon>Bacilli</taxon>
        <taxon>Bacillales</taxon>
        <taxon>Bacillaceae</taxon>
        <taxon>Rossellomorea</taxon>
    </lineage>
</organism>
<dbReference type="PANTHER" id="PTHR45674">
    <property type="entry name" value="DNA LIGASE 1/3 FAMILY MEMBER"/>
    <property type="match status" value="1"/>
</dbReference>
<dbReference type="PROSITE" id="PS50160">
    <property type="entry name" value="DNA_LIGASE_A3"/>
    <property type="match status" value="1"/>
</dbReference>
<proteinExistence type="inferred from homology"/>
<keyword evidence="2 5" id="KW-0436">Ligase</keyword>
<comment type="similarity">
    <text evidence="1">Belongs to the ATP-dependent DNA ligase family.</text>
</comment>
<dbReference type="PANTHER" id="PTHR45674:SF4">
    <property type="entry name" value="DNA LIGASE 1"/>
    <property type="match status" value="1"/>
</dbReference>
<dbReference type="SUPFAM" id="SSF50249">
    <property type="entry name" value="Nucleic acid-binding proteins"/>
    <property type="match status" value="1"/>
</dbReference>
<dbReference type="Gene3D" id="3.30.470.30">
    <property type="entry name" value="DNA ligase/mRNA capping enzyme"/>
    <property type="match status" value="1"/>
</dbReference>
<dbReference type="AlphaFoldDB" id="A0A366EID6"/>
<name>A0A366EID6_9BACI</name>
<dbReference type="SUPFAM" id="SSF56091">
    <property type="entry name" value="DNA ligase/mRNA capping enzyme, catalytic domain"/>
    <property type="match status" value="1"/>
</dbReference>
<feature type="domain" description="ATP-dependent DNA ligase family profile" evidence="4">
    <location>
        <begin position="95"/>
        <end position="186"/>
    </location>
</feature>
<evidence type="ECO:0000256" key="3">
    <source>
        <dbReference type="ARBA" id="ARBA00034003"/>
    </source>
</evidence>
<comment type="catalytic activity">
    <reaction evidence="3">
        <text>ATP + (deoxyribonucleotide)n-3'-hydroxyl + 5'-phospho-(deoxyribonucleotide)m = (deoxyribonucleotide)n+m + AMP + diphosphate.</text>
        <dbReference type="EC" id="6.5.1.1"/>
    </reaction>
</comment>
<gene>
    <name evidence="5" type="ORF">DET59_12020</name>
</gene>
<dbReference type="EMBL" id="QNRJ01000020">
    <property type="protein sequence ID" value="RBP01219.1"/>
    <property type="molecule type" value="Genomic_DNA"/>
</dbReference>
<protein>
    <submittedName>
        <fullName evidence="5">DNA ligase-1</fullName>
    </submittedName>
</protein>
<dbReference type="Gene3D" id="3.30.1490.70">
    <property type="match status" value="1"/>
</dbReference>
<comment type="caution">
    <text evidence="5">The sequence shown here is derived from an EMBL/GenBank/DDBJ whole genome shotgun (WGS) entry which is preliminary data.</text>
</comment>
<dbReference type="GO" id="GO:0003910">
    <property type="term" value="F:DNA ligase (ATP) activity"/>
    <property type="evidence" value="ECO:0007669"/>
    <property type="project" value="UniProtKB-EC"/>
</dbReference>
<evidence type="ECO:0000313" key="5">
    <source>
        <dbReference type="EMBL" id="RBP01219.1"/>
    </source>
</evidence>
<accession>A0A366EID6</accession>
<dbReference type="InterPro" id="IPR012310">
    <property type="entry name" value="DNA_ligase_ATP-dep_cent"/>
</dbReference>
<dbReference type="InterPro" id="IPR050191">
    <property type="entry name" value="ATP-dep_DNA_ligase"/>
</dbReference>
<dbReference type="GO" id="GO:0006281">
    <property type="term" value="P:DNA repair"/>
    <property type="evidence" value="ECO:0007669"/>
    <property type="project" value="InterPro"/>
</dbReference>
<evidence type="ECO:0000256" key="2">
    <source>
        <dbReference type="ARBA" id="ARBA00022598"/>
    </source>
</evidence>
<dbReference type="GO" id="GO:0006310">
    <property type="term" value="P:DNA recombination"/>
    <property type="evidence" value="ECO:0007669"/>
    <property type="project" value="InterPro"/>
</dbReference>
<dbReference type="RefSeq" id="WP_258549716.1">
    <property type="nucleotide sequence ID" value="NZ_QNRJ01000020.1"/>
</dbReference>
<evidence type="ECO:0000256" key="1">
    <source>
        <dbReference type="ARBA" id="ARBA00007572"/>
    </source>
</evidence>
<evidence type="ECO:0000313" key="6">
    <source>
        <dbReference type="Proteomes" id="UP000252118"/>
    </source>
</evidence>
<evidence type="ECO:0000259" key="4">
    <source>
        <dbReference type="PROSITE" id="PS50160"/>
    </source>
</evidence>
<sequence length="273" mass="30812">MFVSPMLLQKADEPFESADYITELKLDGIRLLYTKDLLCKIRLYTRHNNEVTNRFPELVAGANDLQPGTILDGELVVTDSEGKPDFERTMARFMSGKDKTPVSFVAFDVLQSAGRSTTHIPLLNRKELLEGIVTNNSGAVSKVQFIEGNGPAYYDAVCQQALEGIVLKRKESLYEVGKRSHSWLKVINYQIADVLVTGFRKSKFGWLLADKAGKPQGIMELGVPEKERAKVYGNKIKEEREDFVYIEPIKCRVKYRNITSGGLLRLPSFVSWL</sequence>
<dbReference type="Pfam" id="PF01068">
    <property type="entry name" value="DNA_ligase_A_M"/>
    <property type="match status" value="1"/>
</dbReference>
<dbReference type="Proteomes" id="UP000252118">
    <property type="component" value="Unassembled WGS sequence"/>
</dbReference>